<evidence type="ECO:0000256" key="2">
    <source>
        <dbReference type="ARBA" id="ARBA00022448"/>
    </source>
</evidence>
<dbReference type="PANTHER" id="PTHR30193:SF37">
    <property type="entry name" value="INNER MEMBRANE ABC TRANSPORTER PERMEASE PROTEIN YCJO"/>
    <property type="match status" value="1"/>
</dbReference>
<keyword evidence="5 7" id="KW-1133">Transmembrane helix</keyword>
<evidence type="ECO:0000256" key="5">
    <source>
        <dbReference type="ARBA" id="ARBA00022989"/>
    </source>
</evidence>
<feature type="transmembrane region" description="Helical" evidence="7">
    <location>
        <begin position="260"/>
        <end position="280"/>
    </location>
</feature>
<feature type="transmembrane region" description="Helical" evidence="7">
    <location>
        <begin position="70"/>
        <end position="95"/>
    </location>
</feature>
<dbReference type="InterPro" id="IPR051393">
    <property type="entry name" value="ABC_transporter_permease"/>
</dbReference>
<gene>
    <name evidence="9" type="ORF">ABID27_000231</name>
</gene>
<keyword evidence="10" id="KW-1185">Reference proteome</keyword>
<evidence type="ECO:0000256" key="7">
    <source>
        <dbReference type="RuleBase" id="RU363032"/>
    </source>
</evidence>
<feature type="transmembrane region" description="Helical" evidence="7">
    <location>
        <begin position="107"/>
        <end position="128"/>
    </location>
</feature>
<dbReference type="PROSITE" id="PS50928">
    <property type="entry name" value="ABC_TM1"/>
    <property type="match status" value="1"/>
</dbReference>
<dbReference type="Proteomes" id="UP001549055">
    <property type="component" value="Unassembled WGS sequence"/>
</dbReference>
<comment type="subcellular location">
    <subcellularLocation>
        <location evidence="1 7">Cell membrane</location>
        <topology evidence="1 7">Multi-pass membrane protein</topology>
    </subcellularLocation>
</comment>
<organism evidence="9 10">
    <name type="scientific">Streptococcus gallinaceus</name>
    <dbReference type="NCBI Taxonomy" id="165758"/>
    <lineage>
        <taxon>Bacteria</taxon>
        <taxon>Bacillati</taxon>
        <taxon>Bacillota</taxon>
        <taxon>Bacilli</taxon>
        <taxon>Lactobacillales</taxon>
        <taxon>Streptococcaceae</taxon>
        <taxon>Streptococcus</taxon>
    </lineage>
</organism>
<evidence type="ECO:0000256" key="1">
    <source>
        <dbReference type="ARBA" id="ARBA00004651"/>
    </source>
</evidence>
<name>A0ABV2JI76_9STRE</name>
<keyword evidence="6 7" id="KW-0472">Membrane</keyword>
<dbReference type="InterPro" id="IPR000515">
    <property type="entry name" value="MetI-like"/>
</dbReference>
<evidence type="ECO:0000256" key="4">
    <source>
        <dbReference type="ARBA" id="ARBA00022692"/>
    </source>
</evidence>
<evidence type="ECO:0000256" key="6">
    <source>
        <dbReference type="ARBA" id="ARBA00023136"/>
    </source>
</evidence>
<keyword evidence="4 7" id="KW-0812">Transmembrane</keyword>
<evidence type="ECO:0000313" key="9">
    <source>
        <dbReference type="EMBL" id="MET3643614.1"/>
    </source>
</evidence>
<keyword evidence="3" id="KW-1003">Cell membrane</keyword>
<dbReference type="SUPFAM" id="SSF161098">
    <property type="entry name" value="MetI-like"/>
    <property type="match status" value="1"/>
</dbReference>
<feature type="domain" description="ABC transmembrane type-1" evidence="8">
    <location>
        <begin position="70"/>
        <end position="281"/>
    </location>
</feature>
<dbReference type="Gene3D" id="1.10.3720.10">
    <property type="entry name" value="MetI-like"/>
    <property type="match status" value="1"/>
</dbReference>
<feature type="transmembrane region" description="Helical" evidence="7">
    <location>
        <begin position="12"/>
        <end position="32"/>
    </location>
</feature>
<dbReference type="InterPro" id="IPR035906">
    <property type="entry name" value="MetI-like_sf"/>
</dbReference>
<reference evidence="9 10" key="1">
    <citation type="submission" date="2024-06" db="EMBL/GenBank/DDBJ databases">
        <title>Genomic Encyclopedia of Type Strains, Phase IV (KMG-IV): sequencing the most valuable type-strain genomes for metagenomic binning, comparative biology and taxonomic classification.</title>
        <authorList>
            <person name="Goeker M."/>
        </authorList>
    </citation>
    <scope>NUCLEOTIDE SEQUENCE [LARGE SCALE GENOMIC DNA]</scope>
    <source>
        <strain evidence="9 10">DSM 15349</strain>
    </source>
</reference>
<evidence type="ECO:0000313" key="10">
    <source>
        <dbReference type="Proteomes" id="UP001549055"/>
    </source>
</evidence>
<dbReference type="RefSeq" id="WP_253362700.1">
    <property type="nucleotide sequence ID" value="NZ_JALJXU010000001.1"/>
</dbReference>
<evidence type="ECO:0000256" key="3">
    <source>
        <dbReference type="ARBA" id="ARBA00022475"/>
    </source>
</evidence>
<comment type="similarity">
    <text evidence="7">Belongs to the binding-protein-dependent transport system permease family.</text>
</comment>
<protein>
    <submittedName>
        <fullName evidence="9">Raffinose/stachyose/melibiose transport system permease protein</fullName>
    </submittedName>
</protein>
<feature type="transmembrane region" description="Helical" evidence="7">
    <location>
        <begin position="155"/>
        <end position="179"/>
    </location>
</feature>
<feature type="transmembrane region" description="Helical" evidence="7">
    <location>
        <begin position="208"/>
        <end position="232"/>
    </location>
</feature>
<dbReference type="CDD" id="cd06261">
    <property type="entry name" value="TM_PBP2"/>
    <property type="match status" value="1"/>
</dbReference>
<evidence type="ECO:0000259" key="8">
    <source>
        <dbReference type="PROSITE" id="PS50928"/>
    </source>
</evidence>
<proteinExistence type="inferred from homology"/>
<accession>A0ABV2JI76</accession>
<dbReference type="Pfam" id="PF00528">
    <property type="entry name" value="BPD_transp_1"/>
    <property type="match status" value="1"/>
</dbReference>
<dbReference type="EMBL" id="JBEPMK010000001">
    <property type="protein sequence ID" value="MET3643614.1"/>
    <property type="molecule type" value="Genomic_DNA"/>
</dbReference>
<comment type="caution">
    <text evidence="9">The sequence shown here is derived from an EMBL/GenBank/DDBJ whole genome shotgun (WGS) entry which is preliminary data.</text>
</comment>
<sequence>MNKKSFISKYWAYIFVAIPVILQLVFFFYPMVNGVIYSLTDWTGLTRSFNFIGFENYVTIFHDKAFYHSLGFTILFTIGLVVGEIVLGIWLASLLNRKIRAVGFFRTWYFFPAVLSTVTIGLIFSQLFNYGVPQIGEALGIKWLSSNLLFNEKSVFWSVLFVALWQGLAMPVVIFLAGFQSIPEDIKEAAQIDGATPRQQFFQIEVPFLLPSISMVFIMAMKSGLTAFDLIYSLTKGGPDGKTETLGLMVFKNAFTNNQFGYANAVAVVLFVIITIISVVQITMSRKFEV</sequence>
<keyword evidence="2 7" id="KW-0813">Transport</keyword>
<dbReference type="PANTHER" id="PTHR30193">
    <property type="entry name" value="ABC TRANSPORTER PERMEASE PROTEIN"/>
    <property type="match status" value="1"/>
</dbReference>